<dbReference type="EC" id="4.1.1.97" evidence="3"/>
<evidence type="ECO:0000256" key="5">
    <source>
        <dbReference type="ARBA" id="ARBA00022793"/>
    </source>
</evidence>
<dbReference type="EMBL" id="NMRN01000013">
    <property type="protein sequence ID" value="PAS93700.1"/>
    <property type="molecule type" value="Genomic_DNA"/>
</dbReference>
<dbReference type="GO" id="GO:0000255">
    <property type="term" value="P:allantoin metabolic process"/>
    <property type="evidence" value="ECO:0007669"/>
    <property type="project" value="InterPro"/>
</dbReference>
<accession>A0A272EVK1</accession>
<keyword evidence="5" id="KW-0210">Decarboxylase</keyword>
<dbReference type="AlphaFoldDB" id="A0A272EVK1"/>
<organism evidence="9 10">
    <name type="scientific">Candidatus Dactylopiibacterium carminicum</name>
    <dbReference type="NCBI Taxonomy" id="857335"/>
    <lineage>
        <taxon>Bacteria</taxon>
        <taxon>Pseudomonadati</taxon>
        <taxon>Pseudomonadota</taxon>
        <taxon>Betaproteobacteria</taxon>
        <taxon>Rhodocyclales</taxon>
        <taxon>Rhodocyclaceae</taxon>
        <taxon>Candidatus Dactylopiibacterium</taxon>
    </lineage>
</organism>
<sequence>MSAPDSKMNRISLAHLGALEREAFVDALTGIFEHSPWVAERAWAARPFSSLEALAQAMERSMWEADPKEQMTLIRAHPELAGRAAIAGELTPESTREQAGARLDACSPEEFARLQALNAAYNTRFGFPFILAVSGLDRTQIIARFEERLHNEVPAEFAEALSQIARIARLRLPQRVID</sequence>
<dbReference type="Proteomes" id="UP000623509">
    <property type="component" value="Unassembled WGS sequence"/>
</dbReference>
<evidence type="ECO:0000256" key="2">
    <source>
        <dbReference type="ARBA" id="ARBA00004754"/>
    </source>
</evidence>
<evidence type="ECO:0000259" key="7">
    <source>
        <dbReference type="Pfam" id="PF09349"/>
    </source>
</evidence>
<comment type="pathway">
    <text evidence="2">Purine metabolism; urate degradation; (S)-allantoin from urate: step 3/3.</text>
</comment>
<protein>
    <recommendedName>
        <fullName evidence="3">2-oxo-4-hydroxy-4-carboxy-5-ureidoimidazoline decarboxylase</fullName>
        <ecNumber evidence="3">4.1.1.97</ecNumber>
    </recommendedName>
</protein>
<evidence type="ECO:0000313" key="10">
    <source>
        <dbReference type="Proteomes" id="UP000216107"/>
    </source>
</evidence>
<proteinExistence type="predicted"/>
<dbReference type="InterPro" id="IPR036778">
    <property type="entry name" value="OHCU_decarboxylase_sf"/>
</dbReference>
<keyword evidence="4" id="KW-0659">Purine metabolism</keyword>
<gene>
    <name evidence="9" type="primary">uraD</name>
    <name evidence="8" type="ORF">BGI27_05955</name>
    <name evidence="9" type="ORF">CGU29_06395</name>
</gene>
<evidence type="ECO:0000256" key="3">
    <source>
        <dbReference type="ARBA" id="ARBA00012257"/>
    </source>
</evidence>
<keyword evidence="11" id="KW-1185">Reference proteome</keyword>
<evidence type="ECO:0000313" key="9">
    <source>
        <dbReference type="EMBL" id="PAS93700.1"/>
    </source>
</evidence>
<comment type="catalytic activity">
    <reaction evidence="1">
        <text>5-hydroxy-2-oxo-4-ureido-2,5-dihydro-1H-imidazole-5-carboxylate + H(+) = (S)-allantoin + CO2</text>
        <dbReference type="Rhea" id="RHEA:26301"/>
        <dbReference type="ChEBI" id="CHEBI:15378"/>
        <dbReference type="ChEBI" id="CHEBI:15678"/>
        <dbReference type="ChEBI" id="CHEBI:16526"/>
        <dbReference type="ChEBI" id="CHEBI:58639"/>
        <dbReference type="EC" id="4.1.1.97"/>
    </reaction>
</comment>
<dbReference type="NCBIfam" id="TIGR03164">
    <property type="entry name" value="UHCUDC"/>
    <property type="match status" value="1"/>
</dbReference>
<evidence type="ECO:0000313" key="8">
    <source>
        <dbReference type="EMBL" id="KAF7599746.1"/>
    </source>
</evidence>
<dbReference type="Gene3D" id="1.10.3330.10">
    <property type="entry name" value="Oxo-4-hydroxy-4-carboxy-5-ureidoimidazoline decarboxylase"/>
    <property type="match status" value="1"/>
</dbReference>
<reference evidence="8 11" key="1">
    <citation type="submission" date="2016-08" db="EMBL/GenBank/DDBJ databases">
        <title>Candidatus Dactylopiibacterium carminicum genome sequence.</title>
        <authorList>
            <person name="Ramirez-Puebla S.T."/>
            <person name="Ormeno-Orrillo E."/>
            <person name="Vera-Ponce De Leon A."/>
            <person name="Luis L."/>
            <person name="Sanchez-Flores A."/>
            <person name="Monica R."/>
            <person name="Martinez-Romero E."/>
        </authorList>
    </citation>
    <scope>NUCLEOTIDE SEQUENCE [LARGE SCALE GENOMIC DNA]</scope>
    <source>
        <strain evidence="8">END1</strain>
    </source>
</reference>
<name>A0A272EVK1_9RHOO</name>
<dbReference type="UniPathway" id="UPA00394">
    <property type="reaction ID" value="UER00652"/>
</dbReference>
<reference evidence="9 10" key="2">
    <citation type="submission" date="2017-07" db="EMBL/GenBank/DDBJ databases">
        <title>Candidatus Dactylopiibacterium carminicum, a nitrogen-fixing symbiont of the cochineal insect Dactylopius coccus and Dactylopius opuntiae (Hemiptera: Coccoidea: Dactylopiidae).</title>
        <authorList>
            <person name="Vera A."/>
        </authorList>
    </citation>
    <scope>NUCLEOTIDE SEQUENCE [LARGE SCALE GENOMIC DNA]</scope>
    <source>
        <strain evidence="9 10">NFDCM</strain>
    </source>
</reference>
<comment type="caution">
    <text evidence="9">The sequence shown here is derived from an EMBL/GenBank/DDBJ whole genome shotgun (WGS) entry which is preliminary data.</text>
</comment>
<evidence type="ECO:0000256" key="1">
    <source>
        <dbReference type="ARBA" id="ARBA00001163"/>
    </source>
</evidence>
<dbReference type="InterPro" id="IPR018020">
    <property type="entry name" value="OHCU_decarboxylase"/>
</dbReference>
<dbReference type="Proteomes" id="UP000216107">
    <property type="component" value="Unassembled WGS sequence"/>
</dbReference>
<dbReference type="GO" id="GO:0051997">
    <property type="term" value="F:2-oxo-4-hydroxy-4-carboxy-5-ureidoimidazoline decarboxylase activity"/>
    <property type="evidence" value="ECO:0007669"/>
    <property type="project" value="UniProtKB-EC"/>
</dbReference>
<evidence type="ECO:0000256" key="6">
    <source>
        <dbReference type="ARBA" id="ARBA00023239"/>
    </source>
</evidence>
<dbReference type="GO" id="GO:0019628">
    <property type="term" value="P:urate catabolic process"/>
    <property type="evidence" value="ECO:0007669"/>
    <property type="project" value="UniProtKB-UniPathway"/>
</dbReference>
<evidence type="ECO:0000313" key="11">
    <source>
        <dbReference type="Proteomes" id="UP000623509"/>
    </source>
</evidence>
<dbReference type="PANTHER" id="PTHR43466:SF1">
    <property type="entry name" value="2-OXO-4-HYDROXY-4-CARBOXY-5-UREIDOIMIDAZOLINE DECARBOXYLASE-RELATED"/>
    <property type="match status" value="1"/>
</dbReference>
<dbReference type="EMBL" id="MDUX01000014">
    <property type="protein sequence ID" value="KAF7599746.1"/>
    <property type="molecule type" value="Genomic_DNA"/>
</dbReference>
<dbReference type="InterPro" id="IPR017580">
    <property type="entry name" value="OHCU_decarboxylase-1"/>
</dbReference>
<dbReference type="PANTHER" id="PTHR43466">
    <property type="entry name" value="2-OXO-4-HYDROXY-4-CARBOXY-5-UREIDOIMIDAZOLINE DECARBOXYLASE-RELATED"/>
    <property type="match status" value="1"/>
</dbReference>
<dbReference type="GO" id="GO:0006144">
    <property type="term" value="P:purine nucleobase metabolic process"/>
    <property type="evidence" value="ECO:0007669"/>
    <property type="project" value="UniProtKB-KW"/>
</dbReference>
<keyword evidence="6" id="KW-0456">Lyase</keyword>
<evidence type="ECO:0000256" key="4">
    <source>
        <dbReference type="ARBA" id="ARBA00022631"/>
    </source>
</evidence>
<dbReference type="Pfam" id="PF09349">
    <property type="entry name" value="OHCU_decarbox"/>
    <property type="match status" value="1"/>
</dbReference>
<dbReference type="SUPFAM" id="SSF158694">
    <property type="entry name" value="UraD-Like"/>
    <property type="match status" value="1"/>
</dbReference>
<feature type="domain" description="Oxo-4-hydroxy-4-carboxy-5-ureidoimidazoline decarboxylase" evidence="7">
    <location>
        <begin position="18"/>
        <end position="172"/>
    </location>
</feature>
<dbReference type="OrthoDB" id="9800909at2"/>